<dbReference type="Proteomes" id="UP000824890">
    <property type="component" value="Unassembled WGS sequence"/>
</dbReference>
<evidence type="ECO:0000313" key="7">
    <source>
        <dbReference type="EMBL" id="KAH0889586.1"/>
    </source>
</evidence>
<keyword evidence="5 6" id="KW-0067">ATP-binding</keyword>
<evidence type="ECO:0000313" key="8">
    <source>
        <dbReference type="Proteomes" id="UP000824890"/>
    </source>
</evidence>
<dbReference type="PROSITE" id="PS00107">
    <property type="entry name" value="PROTEIN_KINASE_ATP"/>
    <property type="match status" value="1"/>
</dbReference>
<dbReference type="PANTHER" id="PTHR27002:SF1094">
    <property type="entry name" value="CYSTEINE-RICH RECEPTOR-LIKE PROTEIN KINASE 36"/>
    <property type="match status" value="1"/>
</dbReference>
<keyword evidence="2" id="KW-0808">Transferase</keyword>
<reference evidence="7 8" key="1">
    <citation type="submission" date="2021-05" db="EMBL/GenBank/DDBJ databases">
        <title>Genome Assembly of Synthetic Allotetraploid Brassica napus Reveals Homoeologous Exchanges between Subgenomes.</title>
        <authorList>
            <person name="Davis J.T."/>
        </authorList>
    </citation>
    <scope>NUCLEOTIDE SEQUENCE [LARGE SCALE GENOMIC DNA]</scope>
    <source>
        <strain evidence="8">cv. Da-Ae</strain>
        <tissue evidence="7">Seedling</tissue>
    </source>
</reference>
<evidence type="ECO:0000256" key="5">
    <source>
        <dbReference type="ARBA" id="ARBA00022840"/>
    </source>
</evidence>
<dbReference type="SUPFAM" id="SSF56112">
    <property type="entry name" value="Protein kinase-like (PK-like)"/>
    <property type="match status" value="1"/>
</dbReference>
<dbReference type="PANTHER" id="PTHR27002">
    <property type="entry name" value="RECEPTOR-LIKE SERINE/THREONINE-PROTEIN KINASE SD1-8"/>
    <property type="match status" value="1"/>
</dbReference>
<keyword evidence="3 6" id="KW-0547">Nucleotide-binding</keyword>
<keyword evidence="4" id="KW-0418">Kinase</keyword>
<proteinExistence type="predicted"/>
<dbReference type="InterPro" id="IPR011009">
    <property type="entry name" value="Kinase-like_dom_sf"/>
</dbReference>
<evidence type="ECO:0000256" key="3">
    <source>
        <dbReference type="ARBA" id="ARBA00022741"/>
    </source>
</evidence>
<keyword evidence="1" id="KW-0723">Serine/threonine-protein kinase</keyword>
<organism evidence="7 8">
    <name type="scientific">Brassica napus</name>
    <name type="common">Rape</name>
    <dbReference type="NCBI Taxonomy" id="3708"/>
    <lineage>
        <taxon>Eukaryota</taxon>
        <taxon>Viridiplantae</taxon>
        <taxon>Streptophyta</taxon>
        <taxon>Embryophyta</taxon>
        <taxon>Tracheophyta</taxon>
        <taxon>Spermatophyta</taxon>
        <taxon>Magnoliopsida</taxon>
        <taxon>eudicotyledons</taxon>
        <taxon>Gunneridae</taxon>
        <taxon>Pentapetalae</taxon>
        <taxon>rosids</taxon>
        <taxon>malvids</taxon>
        <taxon>Brassicales</taxon>
        <taxon>Brassicaceae</taxon>
        <taxon>Brassiceae</taxon>
        <taxon>Brassica</taxon>
    </lineage>
</organism>
<keyword evidence="8" id="KW-1185">Reference proteome</keyword>
<evidence type="ECO:0000256" key="4">
    <source>
        <dbReference type="ARBA" id="ARBA00022777"/>
    </source>
</evidence>
<name>A0ABQ8AAL1_BRANA</name>
<protein>
    <recommendedName>
        <fullName evidence="9">Protein kinase domain-containing protein</fullName>
    </recommendedName>
</protein>
<dbReference type="EMBL" id="JAGKQM010000013">
    <property type="protein sequence ID" value="KAH0889586.1"/>
    <property type="molecule type" value="Genomic_DNA"/>
</dbReference>
<feature type="binding site" evidence="6">
    <location>
        <position position="44"/>
    </location>
    <ligand>
        <name>ATP</name>
        <dbReference type="ChEBI" id="CHEBI:30616"/>
    </ligand>
</feature>
<comment type="caution">
    <text evidence="7">The sequence shown here is derived from an EMBL/GenBank/DDBJ whole genome shotgun (WGS) entry which is preliminary data.</text>
</comment>
<evidence type="ECO:0000256" key="6">
    <source>
        <dbReference type="PROSITE-ProRule" id="PRU10141"/>
    </source>
</evidence>
<evidence type="ECO:0008006" key="9">
    <source>
        <dbReference type="Google" id="ProtNLM"/>
    </source>
</evidence>
<dbReference type="InterPro" id="IPR017441">
    <property type="entry name" value="Protein_kinase_ATP_BS"/>
</dbReference>
<evidence type="ECO:0000256" key="2">
    <source>
        <dbReference type="ARBA" id="ARBA00022679"/>
    </source>
</evidence>
<sequence length="148" mass="16544">MLRFDLGMILIATDEFSAGNKLGQGGFGSVYKGILPSGQEIAVKRLAGGSGQGDLEFKNEEMERFLFKSMSLIQVLITLYSVSLGTTNYEHKRWLLTWGVRCIIIEGVARGLLYLHEDSLLDQSLESLRHLQSLLYLTLLLQHQGPQT</sequence>
<evidence type="ECO:0000256" key="1">
    <source>
        <dbReference type="ARBA" id="ARBA00022527"/>
    </source>
</evidence>
<accession>A0ABQ8AAL1</accession>
<gene>
    <name evidence="7" type="ORF">HID58_052015</name>
</gene>
<dbReference type="Gene3D" id="3.30.200.20">
    <property type="entry name" value="Phosphorylase Kinase, domain 1"/>
    <property type="match status" value="1"/>
</dbReference>